<dbReference type="InterPro" id="IPR038105">
    <property type="entry name" value="Kif23_Arf-bd_sf"/>
</dbReference>
<evidence type="ECO:0000313" key="3">
    <source>
        <dbReference type="EMBL" id="KAK7096324.1"/>
    </source>
</evidence>
<evidence type="ECO:0000259" key="2">
    <source>
        <dbReference type="Pfam" id="PF16540"/>
    </source>
</evidence>
<feature type="domain" description="Kinesin-like protein Kif23 Arf6-interacting" evidence="2">
    <location>
        <begin position="5"/>
        <end position="32"/>
    </location>
</feature>
<sequence length="73" mass="7951">MFVPQGDVIPTAGGGAAVVFNDVEELKQTSPGSRKRRSPPLSSRDNQGEWTDTETRCQIGIEGHAKRLRNSNV</sequence>
<dbReference type="Gene3D" id="2.60.40.4330">
    <property type="entry name" value="Kinesin-like protein Kif23, Arf6-interacting domain"/>
    <property type="match status" value="1"/>
</dbReference>
<protein>
    <recommendedName>
        <fullName evidence="2">Kinesin-like protein Kif23 Arf6-interacting domain-containing protein</fullName>
    </recommendedName>
</protein>
<dbReference type="Pfam" id="PF16540">
    <property type="entry name" value="MKLP1_Arf_bdg"/>
    <property type="match status" value="1"/>
</dbReference>
<evidence type="ECO:0000313" key="4">
    <source>
        <dbReference type="Proteomes" id="UP001374579"/>
    </source>
</evidence>
<name>A0AAN9B1Z8_9CAEN</name>
<gene>
    <name evidence="3" type="ORF">V1264_005628</name>
</gene>
<dbReference type="AlphaFoldDB" id="A0AAN9B1Z8"/>
<dbReference type="InterPro" id="IPR032384">
    <property type="entry name" value="Kif23_Arf-bd"/>
</dbReference>
<evidence type="ECO:0000256" key="1">
    <source>
        <dbReference type="SAM" id="MobiDB-lite"/>
    </source>
</evidence>
<proteinExistence type="predicted"/>
<dbReference type="EMBL" id="JBAMIC010000014">
    <property type="protein sequence ID" value="KAK7096324.1"/>
    <property type="molecule type" value="Genomic_DNA"/>
</dbReference>
<organism evidence="3 4">
    <name type="scientific">Littorina saxatilis</name>
    <dbReference type="NCBI Taxonomy" id="31220"/>
    <lineage>
        <taxon>Eukaryota</taxon>
        <taxon>Metazoa</taxon>
        <taxon>Spiralia</taxon>
        <taxon>Lophotrochozoa</taxon>
        <taxon>Mollusca</taxon>
        <taxon>Gastropoda</taxon>
        <taxon>Caenogastropoda</taxon>
        <taxon>Littorinimorpha</taxon>
        <taxon>Littorinoidea</taxon>
        <taxon>Littorinidae</taxon>
        <taxon>Littorina</taxon>
    </lineage>
</organism>
<comment type="caution">
    <text evidence="3">The sequence shown here is derived from an EMBL/GenBank/DDBJ whole genome shotgun (WGS) entry which is preliminary data.</text>
</comment>
<reference evidence="3 4" key="1">
    <citation type="submission" date="2024-02" db="EMBL/GenBank/DDBJ databases">
        <title>Chromosome-scale genome assembly of the rough periwinkle Littorina saxatilis.</title>
        <authorList>
            <person name="De Jode A."/>
            <person name="Faria R."/>
            <person name="Formenti G."/>
            <person name="Sims Y."/>
            <person name="Smith T.P."/>
            <person name="Tracey A."/>
            <person name="Wood J.M.D."/>
            <person name="Zagrodzka Z.B."/>
            <person name="Johannesson K."/>
            <person name="Butlin R.K."/>
            <person name="Leder E.H."/>
        </authorList>
    </citation>
    <scope>NUCLEOTIDE SEQUENCE [LARGE SCALE GENOMIC DNA]</scope>
    <source>
        <strain evidence="3">Snail1</strain>
        <tissue evidence="3">Muscle</tissue>
    </source>
</reference>
<accession>A0AAN9B1Z8</accession>
<keyword evidence="4" id="KW-1185">Reference proteome</keyword>
<dbReference type="Proteomes" id="UP001374579">
    <property type="component" value="Unassembled WGS sequence"/>
</dbReference>
<feature type="region of interest" description="Disordered" evidence="1">
    <location>
        <begin position="23"/>
        <end position="73"/>
    </location>
</feature>